<feature type="compositionally biased region" description="Basic and acidic residues" evidence="1">
    <location>
        <begin position="449"/>
        <end position="458"/>
    </location>
</feature>
<sequence>MCRGRVLSKRRTNTYATSAFPSYWIYALHEHPDRADPFVPAVKASLTAGAAAAAGKGRRGTSVSVSSPGTLRTHSSSPPTPSSVLPAPFALHTVPPHVLLSRFPALIVPESSNTSSRSSQISSTASAKRAFPRPLHLWRRPSQYTRIHPMQMGPLGLAPAFVRIARSALPRVRVPRRPRLPPPQRLAGAVRVPDTLQRHLVAQLANIPHLTLLAALCSSHTSALRPASAHAPGLAPASRWEEDEGDVPRIASASSISSFPRLCRRQSAYVHSPYAAEIVFDEEINIAGDGAGSPPSIPTSGAPLLSICRSSESESQALFWPGRTRRFRVHNFPVFRGLRGGGRAGGNPSSIKRERMQIAEHAGSGTSDVGPGGAEVGGWRMEGGEEYGHSRRDSILRTIPSSTQLPTDFFRWCIWNSAPTNVSAMSGYYYLLDVTREHTKPSAGARASETAKQEHEGGRTGVPSAALSLNTITCETGGEMLSKVRNE</sequence>
<organism evidence="2 3">
    <name type="scientific">Mycena rosella</name>
    <name type="common">Pink bonnet</name>
    <name type="synonym">Agaricus rosellus</name>
    <dbReference type="NCBI Taxonomy" id="1033263"/>
    <lineage>
        <taxon>Eukaryota</taxon>
        <taxon>Fungi</taxon>
        <taxon>Dikarya</taxon>
        <taxon>Basidiomycota</taxon>
        <taxon>Agaricomycotina</taxon>
        <taxon>Agaricomycetes</taxon>
        <taxon>Agaricomycetidae</taxon>
        <taxon>Agaricales</taxon>
        <taxon>Marasmiineae</taxon>
        <taxon>Mycenaceae</taxon>
        <taxon>Mycena</taxon>
    </lineage>
</organism>
<reference evidence="2" key="1">
    <citation type="submission" date="2023-03" db="EMBL/GenBank/DDBJ databases">
        <title>Massive genome expansion in bonnet fungi (Mycena s.s.) driven by repeated elements and novel gene families across ecological guilds.</title>
        <authorList>
            <consortium name="Lawrence Berkeley National Laboratory"/>
            <person name="Harder C.B."/>
            <person name="Miyauchi S."/>
            <person name="Viragh M."/>
            <person name="Kuo A."/>
            <person name="Thoen E."/>
            <person name="Andreopoulos B."/>
            <person name="Lu D."/>
            <person name="Skrede I."/>
            <person name="Drula E."/>
            <person name="Henrissat B."/>
            <person name="Morin E."/>
            <person name="Kohler A."/>
            <person name="Barry K."/>
            <person name="LaButti K."/>
            <person name="Morin E."/>
            <person name="Salamov A."/>
            <person name="Lipzen A."/>
            <person name="Mereny Z."/>
            <person name="Hegedus B."/>
            <person name="Baldrian P."/>
            <person name="Stursova M."/>
            <person name="Weitz H."/>
            <person name="Taylor A."/>
            <person name="Grigoriev I.V."/>
            <person name="Nagy L.G."/>
            <person name="Martin F."/>
            <person name="Kauserud H."/>
        </authorList>
    </citation>
    <scope>NUCLEOTIDE SEQUENCE</scope>
    <source>
        <strain evidence="2">CBHHK067</strain>
    </source>
</reference>
<evidence type="ECO:0000313" key="2">
    <source>
        <dbReference type="EMBL" id="KAJ7632011.1"/>
    </source>
</evidence>
<dbReference type="Proteomes" id="UP001221757">
    <property type="component" value="Unassembled WGS sequence"/>
</dbReference>
<accession>A0AAD7BVA9</accession>
<proteinExistence type="predicted"/>
<feature type="region of interest" description="Disordered" evidence="1">
    <location>
        <begin position="441"/>
        <end position="463"/>
    </location>
</feature>
<feature type="compositionally biased region" description="Polar residues" evidence="1">
    <location>
        <begin position="63"/>
        <end position="74"/>
    </location>
</feature>
<feature type="region of interest" description="Disordered" evidence="1">
    <location>
        <begin position="51"/>
        <end position="82"/>
    </location>
</feature>
<name>A0AAD7BVA9_MYCRO</name>
<comment type="caution">
    <text evidence="2">The sequence shown here is derived from an EMBL/GenBank/DDBJ whole genome shotgun (WGS) entry which is preliminary data.</text>
</comment>
<keyword evidence="3" id="KW-1185">Reference proteome</keyword>
<dbReference type="EMBL" id="JARKIE010000499">
    <property type="protein sequence ID" value="KAJ7632011.1"/>
    <property type="molecule type" value="Genomic_DNA"/>
</dbReference>
<evidence type="ECO:0000256" key="1">
    <source>
        <dbReference type="SAM" id="MobiDB-lite"/>
    </source>
</evidence>
<evidence type="ECO:0000313" key="3">
    <source>
        <dbReference type="Proteomes" id="UP001221757"/>
    </source>
</evidence>
<gene>
    <name evidence="2" type="ORF">B0H17DRAFT_1339771</name>
</gene>
<dbReference type="AlphaFoldDB" id="A0AAD7BVA9"/>
<protein>
    <submittedName>
        <fullName evidence="2">Uncharacterized protein</fullName>
    </submittedName>
</protein>